<reference evidence="1" key="4">
    <citation type="submission" date="2019-03" db="UniProtKB">
        <authorList>
            <consortium name="EnsemblPlants"/>
        </authorList>
    </citation>
    <scope>IDENTIFICATION</scope>
</reference>
<protein>
    <submittedName>
        <fullName evidence="1">Uncharacterized protein</fullName>
    </submittedName>
</protein>
<dbReference type="Gramene" id="AET1Gv20136500.2">
    <property type="protein sequence ID" value="AET1Gv20136500.2"/>
    <property type="gene ID" value="AET1Gv20136500"/>
</dbReference>
<organism evidence="1 2">
    <name type="scientific">Aegilops tauschii subsp. strangulata</name>
    <name type="common">Goatgrass</name>
    <dbReference type="NCBI Taxonomy" id="200361"/>
    <lineage>
        <taxon>Eukaryota</taxon>
        <taxon>Viridiplantae</taxon>
        <taxon>Streptophyta</taxon>
        <taxon>Embryophyta</taxon>
        <taxon>Tracheophyta</taxon>
        <taxon>Spermatophyta</taxon>
        <taxon>Magnoliopsida</taxon>
        <taxon>Liliopsida</taxon>
        <taxon>Poales</taxon>
        <taxon>Poaceae</taxon>
        <taxon>BOP clade</taxon>
        <taxon>Pooideae</taxon>
        <taxon>Triticodae</taxon>
        <taxon>Triticeae</taxon>
        <taxon>Triticinae</taxon>
        <taxon>Aegilops</taxon>
    </lineage>
</organism>
<accession>A0A452XS10</accession>
<dbReference type="AlphaFoldDB" id="A0A452XS10"/>
<name>A0A452XS10_AEGTS</name>
<reference evidence="2" key="2">
    <citation type="journal article" date="2017" name="Nat. Plants">
        <title>The Aegilops tauschii genome reveals multiple impacts of transposons.</title>
        <authorList>
            <person name="Zhao G."/>
            <person name="Zou C."/>
            <person name="Li K."/>
            <person name="Wang K."/>
            <person name="Li T."/>
            <person name="Gao L."/>
            <person name="Zhang X."/>
            <person name="Wang H."/>
            <person name="Yang Z."/>
            <person name="Liu X."/>
            <person name="Jiang W."/>
            <person name="Mao L."/>
            <person name="Kong X."/>
            <person name="Jiao Y."/>
            <person name="Jia J."/>
        </authorList>
    </citation>
    <scope>NUCLEOTIDE SEQUENCE [LARGE SCALE GENOMIC DNA]</scope>
    <source>
        <strain evidence="2">cv. AL8/78</strain>
    </source>
</reference>
<evidence type="ECO:0000313" key="2">
    <source>
        <dbReference type="Proteomes" id="UP000015105"/>
    </source>
</evidence>
<evidence type="ECO:0000313" key="1">
    <source>
        <dbReference type="EnsemblPlants" id="AET1Gv20136500.2"/>
    </source>
</evidence>
<keyword evidence="2" id="KW-1185">Reference proteome</keyword>
<reference evidence="1" key="5">
    <citation type="journal article" date="2021" name="G3 (Bethesda)">
        <title>Aegilops tauschii genome assembly Aet v5.0 features greater sequence contiguity and improved annotation.</title>
        <authorList>
            <person name="Wang L."/>
            <person name="Zhu T."/>
            <person name="Rodriguez J.C."/>
            <person name="Deal K.R."/>
            <person name="Dubcovsky J."/>
            <person name="McGuire P.E."/>
            <person name="Lux T."/>
            <person name="Spannagl M."/>
            <person name="Mayer K.F.X."/>
            <person name="Baldrich P."/>
            <person name="Meyers B.C."/>
            <person name="Huo N."/>
            <person name="Gu Y.Q."/>
            <person name="Zhou H."/>
            <person name="Devos K.M."/>
            <person name="Bennetzen J.L."/>
            <person name="Unver T."/>
            <person name="Budak H."/>
            <person name="Gulick P.J."/>
            <person name="Galiba G."/>
            <person name="Kalapos B."/>
            <person name="Nelson D.R."/>
            <person name="Li P."/>
            <person name="You F.M."/>
            <person name="Luo M.C."/>
            <person name="Dvorak J."/>
        </authorList>
    </citation>
    <scope>NUCLEOTIDE SEQUENCE [LARGE SCALE GENOMIC DNA]</scope>
    <source>
        <strain evidence="1">cv. AL8/78</strain>
    </source>
</reference>
<reference evidence="2" key="1">
    <citation type="journal article" date="2014" name="Science">
        <title>Ancient hybridizations among the ancestral genomes of bread wheat.</title>
        <authorList>
            <consortium name="International Wheat Genome Sequencing Consortium,"/>
            <person name="Marcussen T."/>
            <person name="Sandve S.R."/>
            <person name="Heier L."/>
            <person name="Spannagl M."/>
            <person name="Pfeifer M."/>
            <person name="Jakobsen K.S."/>
            <person name="Wulff B.B."/>
            <person name="Steuernagel B."/>
            <person name="Mayer K.F."/>
            <person name="Olsen O.A."/>
        </authorList>
    </citation>
    <scope>NUCLEOTIDE SEQUENCE [LARGE SCALE GENOMIC DNA]</scope>
    <source>
        <strain evidence="2">cv. AL8/78</strain>
    </source>
</reference>
<dbReference type="Proteomes" id="UP000015105">
    <property type="component" value="Chromosome 1D"/>
</dbReference>
<proteinExistence type="predicted"/>
<dbReference type="EnsemblPlants" id="AET1Gv20136500.2">
    <property type="protein sequence ID" value="AET1Gv20136500.2"/>
    <property type="gene ID" value="AET1Gv20136500"/>
</dbReference>
<reference evidence="1" key="3">
    <citation type="journal article" date="2017" name="Nature">
        <title>Genome sequence of the progenitor of the wheat D genome Aegilops tauschii.</title>
        <authorList>
            <person name="Luo M.C."/>
            <person name="Gu Y.Q."/>
            <person name="Puiu D."/>
            <person name="Wang H."/>
            <person name="Twardziok S.O."/>
            <person name="Deal K.R."/>
            <person name="Huo N."/>
            <person name="Zhu T."/>
            <person name="Wang L."/>
            <person name="Wang Y."/>
            <person name="McGuire P.E."/>
            <person name="Liu S."/>
            <person name="Long H."/>
            <person name="Ramasamy R.K."/>
            <person name="Rodriguez J.C."/>
            <person name="Van S.L."/>
            <person name="Yuan L."/>
            <person name="Wang Z."/>
            <person name="Xia Z."/>
            <person name="Xiao L."/>
            <person name="Anderson O.D."/>
            <person name="Ouyang S."/>
            <person name="Liang Y."/>
            <person name="Zimin A.V."/>
            <person name="Pertea G."/>
            <person name="Qi P."/>
            <person name="Bennetzen J.L."/>
            <person name="Dai X."/>
            <person name="Dawson M.W."/>
            <person name="Muller H.G."/>
            <person name="Kugler K."/>
            <person name="Rivarola-Duarte L."/>
            <person name="Spannagl M."/>
            <person name="Mayer K.F.X."/>
            <person name="Lu F.H."/>
            <person name="Bevan M.W."/>
            <person name="Leroy P."/>
            <person name="Li P."/>
            <person name="You F.M."/>
            <person name="Sun Q."/>
            <person name="Liu Z."/>
            <person name="Lyons E."/>
            <person name="Wicker T."/>
            <person name="Salzberg S.L."/>
            <person name="Devos K.M."/>
            <person name="Dvorak J."/>
        </authorList>
    </citation>
    <scope>NUCLEOTIDE SEQUENCE [LARGE SCALE GENOMIC DNA]</scope>
    <source>
        <strain evidence="1">cv. AL8/78</strain>
    </source>
</reference>
<sequence length="56" mass="6730">MCGWKEGSLWCLKWSQGSPWFLDALSWRNYFVLPLQSSMLIQLMWSCNWWQAKLMG</sequence>